<dbReference type="SUPFAM" id="SSF49401">
    <property type="entry name" value="Bacterial adhesins"/>
    <property type="match status" value="1"/>
</dbReference>
<feature type="signal peptide" evidence="2">
    <location>
        <begin position="1"/>
        <end position="28"/>
    </location>
</feature>
<evidence type="ECO:0000313" key="5">
    <source>
        <dbReference type="Proteomes" id="UP000002230"/>
    </source>
</evidence>
<feature type="domain" description="Fimbrial-type adhesion" evidence="3">
    <location>
        <begin position="227"/>
        <end position="355"/>
    </location>
</feature>
<dbReference type="Pfam" id="PF00419">
    <property type="entry name" value="Fimbrial"/>
    <property type="match status" value="1"/>
</dbReference>
<dbReference type="Proteomes" id="UP000002230">
    <property type="component" value="Chromosome"/>
</dbReference>
<gene>
    <name evidence="4" type="ordered locus">ETAF_0961</name>
</gene>
<reference evidence="5" key="1">
    <citation type="submission" date="2010-08" db="EMBL/GenBank/DDBJ databases">
        <title>Genome comparisons of Edwardsiella bacteria analysed using deep sequencing technology.</title>
        <authorList>
            <person name="van Soest J.J."/>
            <person name="Henkel C.V."/>
            <person name="Jansen H.J."/>
            <person name="van den Hondel C.A.M.J.J."/>
            <person name="Bloemberg G.V."/>
            <person name="Meijer A.H."/>
            <person name="Spaink H.P."/>
        </authorList>
    </citation>
    <scope>NUCLEOTIDE SEQUENCE [LARGE SCALE GENOMIC DNA]</scope>
    <source>
        <strain evidence="5">FL6-60</strain>
    </source>
</reference>
<keyword evidence="5" id="KW-1185">Reference proteome</keyword>
<organism evidence="4 5">
    <name type="scientific">Edwardsiella tarda (strain FL6-60)</name>
    <dbReference type="NCBI Taxonomy" id="718251"/>
    <lineage>
        <taxon>Bacteria</taxon>
        <taxon>Pseudomonadati</taxon>
        <taxon>Pseudomonadota</taxon>
        <taxon>Gammaproteobacteria</taxon>
        <taxon>Enterobacterales</taxon>
        <taxon>Hafniaceae</taxon>
        <taxon>Edwardsiella</taxon>
    </lineage>
</organism>
<protein>
    <submittedName>
        <fullName evidence="4">Putative exported protein</fullName>
    </submittedName>
</protein>
<dbReference type="KEGG" id="etd:ETAF_0961"/>
<dbReference type="InterPro" id="IPR008966">
    <property type="entry name" value="Adhesion_dom_sf"/>
</dbReference>
<accession>A0A0H3DRB2</accession>
<dbReference type="InterPro" id="IPR036937">
    <property type="entry name" value="Adhesion_dom_fimbrial_sf"/>
</dbReference>
<evidence type="ECO:0000259" key="3">
    <source>
        <dbReference type="Pfam" id="PF00419"/>
    </source>
</evidence>
<dbReference type="AlphaFoldDB" id="A0A0H3DRB2"/>
<dbReference type="Gene3D" id="2.60.40.1090">
    <property type="entry name" value="Fimbrial-type adhesion domain"/>
    <property type="match status" value="1"/>
</dbReference>
<name>A0A0H3DRB2_EDWTF</name>
<proteinExistence type="predicted"/>
<evidence type="ECO:0000313" key="4">
    <source>
        <dbReference type="EMBL" id="ADM41080.1"/>
    </source>
</evidence>
<dbReference type="GO" id="GO:0009289">
    <property type="term" value="C:pilus"/>
    <property type="evidence" value="ECO:0007669"/>
    <property type="project" value="InterPro"/>
</dbReference>
<reference evidence="4 5" key="2">
    <citation type="journal article" date="2011" name="BMC Immunol.">
        <title>Comparison of static immersion and intravenous injection systems for exposure of zebrafish embryos to the natural pathogen Edwardsiella tarda.</title>
        <authorList>
            <person name="van Soest J.J."/>
            <person name="Stockhammer O.W."/>
            <person name="Ordas A."/>
            <person name="Bloemberg G.V."/>
            <person name="Spaink H.P."/>
            <person name="Meijer A.H."/>
        </authorList>
    </citation>
    <scope>NUCLEOTIDE SEQUENCE [LARGE SCALE GENOMIC DNA]</scope>
    <source>
        <strain evidence="4 5">FL6-60</strain>
    </source>
</reference>
<sequence length="356" mass="37848">MKSLSIKQALAFTLLLLLGLCVSRQASALSCREGSNAGSWSPIGSIYQRIDIGRPIILSAADFTAGNLIWRSQNFTTTFTCWDNWNTGRGEHAYIYWNPKDAFGSLHRSLSVGVSINGIDYDAINLRQSGSRPSGPDLGEGTSNSGGGVARPRTVTVSYSVYIKATGITPPAGNFPALGLPSLFQIDGVGGLDARPNGNFNAYISGLDKIQVIHCNPQISVLANNGNSIDFGTLSAAGARPGVIARQIPFSIKATLRGGECGGQQLQASFSTLRPDVSDRSLILPDTNPGVGIFLTKAGDTSATPIPLQTNVDFGGRLQDKQNEVSENFTANLKWLTNRPTAGRFHATANIDVTFK</sequence>
<evidence type="ECO:0000256" key="1">
    <source>
        <dbReference type="SAM" id="MobiDB-lite"/>
    </source>
</evidence>
<evidence type="ECO:0000256" key="2">
    <source>
        <dbReference type="SAM" id="SignalP"/>
    </source>
</evidence>
<keyword evidence="2" id="KW-0732">Signal</keyword>
<dbReference type="InterPro" id="IPR000259">
    <property type="entry name" value="Adhesion_dom_fimbrial"/>
</dbReference>
<dbReference type="PATRIC" id="fig|718251.5.peg.989"/>
<feature type="chain" id="PRO_5002607876" evidence="2">
    <location>
        <begin position="29"/>
        <end position="356"/>
    </location>
</feature>
<dbReference type="HOGENOM" id="CLU_064082_0_0_6"/>
<dbReference type="EMBL" id="CP002154">
    <property type="protein sequence ID" value="ADM41080.1"/>
    <property type="molecule type" value="Genomic_DNA"/>
</dbReference>
<feature type="region of interest" description="Disordered" evidence="1">
    <location>
        <begin position="130"/>
        <end position="150"/>
    </location>
</feature>
<dbReference type="GO" id="GO:0007155">
    <property type="term" value="P:cell adhesion"/>
    <property type="evidence" value="ECO:0007669"/>
    <property type="project" value="InterPro"/>
</dbReference>